<feature type="chain" id="PRO_5045835786" description="Secreted protein" evidence="2">
    <location>
        <begin position="20"/>
        <end position="72"/>
    </location>
</feature>
<gene>
    <name evidence="3" type="ORF">QQF64_033523</name>
</gene>
<evidence type="ECO:0000313" key="3">
    <source>
        <dbReference type="EMBL" id="KAL1268160.1"/>
    </source>
</evidence>
<keyword evidence="4" id="KW-1185">Reference proteome</keyword>
<feature type="region of interest" description="Disordered" evidence="1">
    <location>
        <begin position="18"/>
        <end position="43"/>
    </location>
</feature>
<dbReference type="EMBL" id="JAYMGO010000009">
    <property type="protein sequence ID" value="KAL1268160.1"/>
    <property type="molecule type" value="Genomic_DNA"/>
</dbReference>
<evidence type="ECO:0000256" key="2">
    <source>
        <dbReference type="SAM" id="SignalP"/>
    </source>
</evidence>
<evidence type="ECO:0000313" key="4">
    <source>
        <dbReference type="Proteomes" id="UP001558613"/>
    </source>
</evidence>
<comment type="caution">
    <text evidence="3">The sequence shown here is derived from an EMBL/GenBank/DDBJ whole genome shotgun (WGS) entry which is preliminary data.</text>
</comment>
<protein>
    <recommendedName>
        <fullName evidence="5">Secreted protein</fullName>
    </recommendedName>
</protein>
<evidence type="ECO:0000256" key="1">
    <source>
        <dbReference type="SAM" id="MobiDB-lite"/>
    </source>
</evidence>
<feature type="signal peptide" evidence="2">
    <location>
        <begin position="1"/>
        <end position="19"/>
    </location>
</feature>
<keyword evidence="2" id="KW-0732">Signal</keyword>
<dbReference type="Proteomes" id="UP001558613">
    <property type="component" value="Unassembled WGS sequence"/>
</dbReference>
<reference evidence="3 4" key="1">
    <citation type="submission" date="2023-09" db="EMBL/GenBank/DDBJ databases">
        <authorList>
            <person name="Wang M."/>
        </authorList>
    </citation>
    <scope>NUCLEOTIDE SEQUENCE [LARGE SCALE GENOMIC DNA]</scope>
    <source>
        <strain evidence="3">GT-2023</strain>
        <tissue evidence="3">Liver</tissue>
    </source>
</reference>
<organism evidence="3 4">
    <name type="scientific">Cirrhinus molitorella</name>
    <name type="common">mud carp</name>
    <dbReference type="NCBI Taxonomy" id="172907"/>
    <lineage>
        <taxon>Eukaryota</taxon>
        <taxon>Metazoa</taxon>
        <taxon>Chordata</taxon>
        <taxon>Craniata</taxon>
        <taxon>Vertebrata</taxon>
        <taxon>Euteleostomi</taxon>
        <taxon>Actinopterygii</taxon>
        <taxon>Neopterygii</taxon>
        <taxon>Teleostei</taxon>
        <taxon>Ostariophysi</taxon>
        <taxon>Cypriniformes</taxon>
        <taxon>Cyprinidae</taxon>
        <taxon>Labeoninae</taxon>
        <taxon>Labeonini</taxon>
        <taxon>Cirrhinus</taxon>
    </lineage>
</organism>
<sequence>MPPNKFASTFTLLLTSAAADPESLTGPGKRGQDRTPMKSSQRGFKQCTWTAVKRSTPIPLSRSSSFCLSVCE</sequence>
<name>A0ABR3MU50_9TELE</name>
<accession>A0ABR3MU50</accession>
<proteinExistence type="predicted"/>
<evidence type="ECO:0008006" key="5">
    <source>
        <dbReference type="Google" id="ProtNLM"/>
    </source>
</evidence>